<dbReference type="HOGENOM" id="CLU_857509_0_0_9"/>
<evidence type="ECO:0000313" key="2">
    <source>
        <dbReference type="Proteomes" id="UP000006556"/>
    </source>
</evidence>
<protein>
    <recommendedName>
        <fullName evidence="3">Plasmid encoded RepA protein</fullName>
    </recommendedName>
</protein>
<sequence>MAQKTENPILPRNLAREGRLLNPPEKLFAGEKTIQKPTGPTSWDEERGPAVGYRAWPDGPSVYVPEPLAEALSGLPADVQALIAVLCTLFVAQADDTVRNYHAKYPGMTHGPIKTSLREIAERLGFSSKGGKNLHEITQTLDTLMHTHIAGFVMADKDGKEIKIGIGRLLTWVNLKWKEEDFSEHRFEKGLVEMTLCPALTDFLLSPECFNQRVEIPIDALRILRKKPRRSKYSIPLFLFLLAANPGHGKEFRIGWEKAAERACIPNQTESGRQIRPSERKKLVYDIMQDIHLTKVFTITERDGVFSVKFPVKGKLLSGNNPKT</sequence>
<dbReference type="KEGG" id="pth:PTH_2507"/>
<dbReference type="AlphaFoldDB" id="A5CZ82"/>
<name>A5CZ82_PELTS</name>
<keyword evidence="2" id="KW-1185">Reference proteome</keyword>
<dbReference type="EMBL" id="AP009389">
    <property type="protein sequence ID" value="BAF60688.1"/>
    <property type="molecule type" value="Genomic_DNA"/>
</dbReference>
<reference evidence="2" key="1">
    <citation type="journal article" date="2008" name="Genome Res.">
        <title>The genome of Pelotomaculum thermopropionicum reveals niche-associated evolution in anaerobic microbiota.</title>
        <authorList>
            <person name="Kosaka T."/>
            <person name="Kato S."/>
            <person name="Shimoyama T."/>
            <person name="Ishii S."/>
            <person name="Abe T."/>
            <person name="Watanabe K."/>
        </authorList>
    </citation>
    <scope>NUCLEOTIDE SEQUENCE [LARGE SCALE GENOMIC DNA]</scope>
    <source>
        <strain evidence="2">DSM 13744 / JCM 10971 / SI</strain>
    </source>
</reference>
<proteinExistence type="predicted"/>
<evidence type="ECO:0000313" key="1">
    <source>
        <dbReference type="EMBL" id="BAF60688.1"/>
    </source>
</evidence>
<gene>
    <name evidence="1" type="ordered locus">PTH_2507</name>
</gene>
<dbReference type="Proteomes" id="UP000006556">
    <property type="component" value="Chromosome"/>
</dbReference>
<accession>A5CZ82</accession>
<evidence type="ECO:0008006" key="3">
    <source>
        <dbReference type="Google" id="ProtNLM"/>
    </source>
</evidence>
<organism evidence="1 2">
    <name type="scientific">Pelotomaculum thermopropionicum (strain DSM 13744 / JCM 10971 / SI)</name>
    <dbReference type="NCBI Taxonomy" id="370438"/>
    <lineage>
        <taxon>Bacteria</taxon>
        <taxon>Bacillati</taxon>
        <taxon>Bacillota</taxon>
        <taxon>Clostridia</taxon>
        <taxon>Eubacteriales</taxon>
        <taxon>Desulfotomaculaceae</taxon>
        <taxon>Pelotomaculum</taxon>
    </lineage>
</organism>